<evidence type="ECO:0000256" key="1">
    <source>
        <dbReference type="ARBA" id="ARBA00004442"/>
    </source>
</evidence>
<protein>
    <submittedName>
        <fullName evidence="7">Outer membrane protein, OmpA family</fullName>
    </submittedName>
</protein>
<dbReference type="OrthoDB" id="9792521at2"/>
<dbReference type="InterPro" id="IPR006665">
    <property type="entry name" value="OmpA-like"/>
</dbReference>
<dbReference type="GO" id="GO:0009279">
    <property type="term" value="C:cell outer membrane"/>
    <property type="evidence" value="ECO:0007669"/>
    <property type="project" value="UniProtKB-SubCell"/>
</dbReference>
<dbReference type="AlphaFoldDB" id="A0A090I7F8"/>
<dbReference type="PRINTS" id="PR01021">
    <property type="entry name" value="OMPADOMAIN"/>
</dbReference>
<dbReference type="GeneID" id="28543120"/>
<reference evidence="8" key="1">
    <citation type="submission" date="2014-09" db="EMBL/GenBank/DDBJ databases">
        <authorList>
            <person name="Hjerde E."/>
        </authorList>
    </citation>
    <scope>NUCLEOTIDE SEQUENCE [LARGE SCALE GENOMIC DNA]</scope>
    <source>
        <strain evidence="8">06/09/139</strain>
    </source>
</reference>
<evidence type="ECO:0000313" key="7">
    <source>
        <dbReference type="EMBL" id="CED57491.1"/>
    </source>
</evidence>
<accession>A0A090I7F8</accession>
<sequence>MKNKYSMALSALALLSSPLTFAQSIDNQALSYYCGNDNVEYEKKITVGKGTRVYLNEGSFYQIEQEGEYNATLDFINKQIVSSGVSEECSEFLLTNGFLQSMDSGEVMARVYFDFDRASLTDKSKYVLGNIIKLLKNNGKNLTLEGHSDSIGDEKYNFALGLKRSESVEKYLISHGIEQNRLDSISAGELKPIASNNDEKSREQNRRVEIK</sequence>
<dbReference type="InterPro" id="IPR050330">
    <property type="entry name" value="Bact_OuterMem_StrucFunc"/>
</dbReference>
<evidence type="ECO:0000313" key="8">
    <source>
        <dbReference type="Proteomes" id="UP000032427"/>
    </source>
</evidence>
<dbReference type="PANTHER" id="PTHR30329:SF21">
    <property type="entry name" value="LIPOPROTEIN YIAD-RELATED"/>
    <property type="match status" value="1"/>
</dbReference>
<organism evidence="7 8">
    <name type="scientific">Aliivibrio wodanis</name>
    <dbReference type="NCBI Taxonomy" id="80852"/>
    <lineage>
        <taxon>Bacteria</taxon>
        <taxon>Pseudomonadati</taxon>
        <taxon>Pseudomonadota</taxon>
        <taxon>Gammaproteobacteria</taxon>
        <taxon>Vibrionales</taxon>
        <taxon>Vibrionaceae</taxon>
        <taxon>Aliivibrio</taxon>
    </lineage>
</organism>
<feature type="domain" description="OmpA-like" evidence="6">
    <location>
        <begin position="100"/>
        <end position="211"/>
    </location>
</feature>
<proteinExistence type="predicted"/>
<dbReference type="PATRIC" id="fig|80852.17.peg.3656"/>
<dbReference type="SUPFAM" id="SSF103088">
    <property type="entry name" value="OmpA-like"/>
    <property type="match status" value="1"/>
</dbReference>
<gene>
    <name evidence="7" type="ORF">AWOD_II_0867</name>
</gene>
<keyword evidence="2 4" id="KW-0472">Membrane</keyword>
<keyword evidence="5" id="KW-0732">Signal</keyword>
<dbReference type="EMBL" id="LN554847">
    <property type="protein sequence ID" value="CED57491.1"/>
    <property type="molecule type" value="Genomic_DNA"/>
</dbReference>
<evidence type="ECO:0000259" key="6">
    <source>
        <dbReference type="PROSITE" id="PS51123"/>
    </source>
</evidence>
<name>A0A090I7F8_9GAMM</name>
<dbReference type="Gene3D" id="3.30.1330.60">
    <property type="entry name" value="OmpA-like domain"/>
    <property type="match status" value="1"/>
</dbReference>
<feature type="signal peptide" evidence="5">
    <location>
        <begin position="1"/>
        <end position="22"/>
    </location>
</feature>
<dbReference type="CDD" id="cd07185">
    <property type="entry name" value="OmpA_C-like"/>
    <property type="match status" value="1"/>
</dbReference>
<dbReference type="PANTHER" id="PTHR30329">
    <property type="entry name" value="STATOR ELEMENT OF FLAGELLAR MOTOR COMPLEX"/>
    <property type="match status" value="1"/>
</dbReference>
<feature type="chain" id="PRO_5001857171" evidence="5">
    <location>
        <begin position="23"/>
        <end position="211"/>
    </location>
</feature>
<comment type="subcellular location">
    <subcellularLocation>
        <location evidence="1">Cell outer membrane</location>
    </subcellularLocation>
</comment>
<evidence type="ECO:0000256" key="2">
    <source>
        <dbReference type="ARBA" id="ARBA00023136"/>
    </source>
</evidence>
<evidence type="ECO:0000256" key="4">
    <source>
        <dbReference type="PROSITE-ProRule" id="PRU00473"/>
    </source>
</evidence>
<dbReference type="STRING" id="80852.AWOD_II_0867"/>
<dbReference type="InterPro" id="IPR036737">
    <property type="entry name" value="OmpA-like_sf"/>
</dbReference>
<dbReference type="PROSITE" id="PS51123">
    <property type="entry name" value="OMPA_2"/>
    <property type="match status" value="1"/>
</dbReference>
<evidence type="ECO:0000256" key="3">
    <source>
        <dbReference type="ARBA" id="ARBA00023237"/>
    </source>
</evidence>
<dbReference type="HOGENOM" id="CLU_095356_0_0_6"/>
<dbReference type="InterPro" id="IPR006664">
    <property type="entry name" value="OMP_bac"/>
</dbReference>
<dbReference type="Proteomes" id="UP000032427">
    <property type="component" value="Chromosome 2"/>
</dbReference>
<dbReference type="Pfam" id="PF00691">
    <property type="entry name" value="OmpA"/>
    <property type="match status" value="1"/>
</dbReference>
<keyword evidence="8" id="KW-1185">Reference proteome</keyword>
<dbReference type="KEGG" id="awd:AWOD_II_0867"/>
<evidence type="ECO:0000256" key="5">
    <source>
        <dbReference type="SAM" id="SignalP"/>
    </source>
</evidence>
<keyword evidence="3" id="KW-0998">Cell outer membrane</keyword>